<dbReference type="GO" id="GO:0016020">
    <property type="term" value="C:membrane"/>
    <property type="evidence" value="ECO:0007669"/>
    <property type="project" value="UniProtKB-SubCell"/>
</dbReference>
<accession>E0U9L6</accession>
<organism evidence="4 5">
    <name type="scientific">Gloeothece verrucosa (strain PCC 7822)</name>
    <name type="common">Cyanothece sp. (strain PCC 7822)</name>
    <dbReference type="NCBI Taxonomy" id="497965"/>
    <lineage>
        <taxon>Bacteria</taxon>
        <taxon>Bacillati</taxon>
        <taxon>Cyanobacteriota</taxon>
        <taxon>Cyanophyceae</taxon>
        <taxon>Oscillatoriophycideae</taxon>
        <taxon>Chroococcales</taxon>
        <taxon>Aphanothecaceae</taxon>
        <taxon>Gloeothece</taxon>
        <taxon>Gloeothece verrucosa</taxon>
    </lineage>
</organism>
<dbReference type="GO" id="GO:0009579">
    <property type="term" value="C:thylakoid"/>
    <property type="evidence" value="ECO:0007669"/>
    <property type="project" value="InterPro"/>
</dbReference>
<feature type="transmembrane region" description="Helical" evidence="2">
    <location>
        <begin position="67"/>
        <end position="90"/>
    </location>
</feature>
<dbReference type="PANTHER" id="PTHR33222:SF4">
    <property type="entry name" value="PROTEIN CURVATURE THYLAKOID 1A, CHLOROPLASTIC"/>
    <property type="match status" value="1"/>
</dbReference>
<feature type="transmembrane region" description="Helical" evidence="2">
    <location>
        <begin position="96"/>
        <end position="117"/>
    </location>
</feature>
<keyword evidence="5" id="KW-1185">Reference proteome</keyword>
<protein>
    <recommendedName>
        <fullName evidence="3">Cyanobacterial aminoacyl-tRNA synthetase CAAD domain-containing protein</fullName>
    </recommendedName>
</protein>
<dbReference type="KEGG" id="cyj:Cyan7822_1831"/>
<dbReference type="InterPro" id="IPR025564">
    <property type="entry name" value="CAAD_dom"/>
</dbReference>
<feature type="domain" description="Cyanobacterial aminoacyl-tRNA synthetase CAAD" evidence="3">
    <location>
        <begin position="54"/>
        <end position="138"/>
    </location>
</feature>
<keyword evidence="2" id="KW-0812">Transmembrane</keyword>
<evidence type="ECO:0000256" key="1">
    <source>
        <dbReference type="ARBA" id="ARBA00004141"/>
    </source>
</evidence>
<sequence length="140" mass="16032">MSSQISLENQTPKTEASLQKVDEKASNELVLSSSIKKFMQVGWQMSALIEQIPEYWNQFWQAYQRPLILLGWILGTLVTLKVFLAVIAAINSLPLLAPLLKLIGLAYSLWFIFRYLLGFTKRQEILTQLNSFKEYIFGAS</sequence>
<name>E0U9L6_GLOV7</name>
<dbReference type="AlphaFoldDB" id="E0U9L6"/>
<evidence type="ECO:0000313" key="4">
    <source>
        <dbReference type="EMBL" id="ADN13817.1"/>
    </source>
</evidence>
<evidence type="ECO:0000313" key="5">
    <source>
        <dbReference type="Proteomes" id="UP000008206"/>
    </source>
</evidence>
<dbReference type="Pfam" id="PF14159">
    <property type="entry name" value="CAAD"/>
    <property type="match status" value="1"/>
</dbReference>
<evidence type="ECO:0000256" key="2">
    <source>
        <dbReference type="SAM" id="Phobius"/>
    </source>
</evidence>
<dbReference type="OrthoDB" id="459910at2"/>
<proteinExistence type="predicted"/>
<dbReference type="HOGENOM" id="CLU_137945_0_0_3"/>
<comment type="subcellular location">
    <subcellularLocation>
        <location evidence="1">Membrane</location>
        <topology evidence="1">Multi-pass membrane protein</topology>
    </subcellularLocation>
</comment>
<dbReference type="Proteomes" id="UP000008206">
    <property type="component" value="Chromosome"/>
</dbReference>
<dbReference type="InterPro" id="IPR033344">
    <property type="entry name" value="CURT1"/>
</dbReference>
<gene>
    <name evidence="4" type="ordered locus">Cyan7822_1831</name>
</gene>
<reference evidence="5" key="1">
    <citation type="journal article" date="2011" name="MBio">
        <title>Novel metabolic attributes of the genus Cyanothece, comprising a group of unicellular nitrogen-fixing Cyanobacteria.</title>
        <authorList>
            <person name="Bandyopadhyay A."/>
            <person name="Elvitigala T."/>
            <person name="Welsh E."/>
            <person name="Stockel J."/>
            <person name="Liberton M."/>
            <person name="Min H."/>
            <person name="Sherman L.A."/>
            <person name="Pakrasi H.B."/>
        </authorList>
    </citation>
    <scope>NUCLEOTIDE SEQUENCE [LARGE SCALE GENOMIC DNA]</scope>
    <source>
        <strain evidence="5">PCC 7822</strain>
    </source>
</reference>
<evidence type="ECO:0000259" key="3">
    <source>
        <dbReference type="Pfam" id="PF14159"/>
    </source>
</evidence>
<dbReference type="STRING" id="497965.Cyan7822_1831"/>
<dbReference type="EMBL" id="CP002198">
    <property type="protein sequence ID" value="ADN13817.1"/>
    <property type="molecule type" value="Genomic_DNA"/>
</dbReference>
<keyword evidence="2" id="KW-0472">Membrane</keyword>
<dbReference type="RefSeq" id="WP_013321923.1">
    <property type="nucleotide sequence ID" value="NC_014501.1"/>
</dbReference>
<dbReference type="eggNOG" id="COG2815">
    <property type="taxonomic scope" value="Bacteria"/>
</dbReference>
<keyword evidence="2" id="KW-1133">Transmembrane helix</keyword>
<dbReference type="PANTHER" id="PTHR33222">
    <property type="match status" value="1"/>
</dbReference>